<dbReference type="InterPro" id="IPR050557">
    <property type="entry name" value="RTX_toxin/Mannuronan_C5-epim"/>
</dbReference>
<sequence>MAIWENVVFLVVGARGGVNNVTGADITALDTAISNTISGTYYSDVLNSLYGIDDNGLDITGTSSADTIDGAGFEDLLQGQDGDDTINGYNGNDYIATGGGNDTAYGGNGHDEIYNYSGNDTFYGGSGADLITSGTGSDTYVFNVGDGDDTIVESYSTSATDRIQFGSGITLSDLTFTRVSNEDLLITIDPSAGGGSILVDGHFKSYAENINEIVFSDTSTFDPESINYTLHATDNAETQLNGVHTGSDDDTIYGHGGNDRIFGYQGADNLYGGDGDDTIYAYNTSGEYADTHAHILDGGAGNDLIRAADGADDITGGTGNDSLFGYSGNDTYTFNYGDGNDTLEDDAGTADVIELGAGITQADLSYDLSEQYDLKIIIDGGAGGSIFINRMYYSATYQVESLVLADSTVIDLIYQDYEWSGSNGNDYLYGRDFNDSVDTIHGLDGDDYIIGERGDDVLYGDAGDDEIYGDYGDDIIYGGTGADTLRGSYGADELYGGDGNDDIRSGADDDILSGGLGDDYLNGEGGYGDIVDYGTASNGVVVNFQTGTATGEGTDTLSSIEYAHGSSYNDTFSPSYYTKGFDGKGGVDTLDLAAGYGASYYANVNLASGTMSGYYINLTLANIENVIGRSGNDTLTGDAQANQLEGRNGNDTISGADGDDLLYGGSGNDTVTGGNGADTYFFLDGETGSDTITDFSIADGDALNLADMLSLFDPLTDILTDFVEITDSGSNSIVKIDQDGGADSFVQIATLTGVTGLTDEDALEASGNLIAA</sequence>
<dbReference type="InterPro" id="IPR010566">
    <property type="entry name" value="Haemolys_ca-bd"/>
</dbReference>
<dbReference type="GO" id="GO:0090729">
    <property type="term" value="F:toxin activity"/>
    <property type="evidence" value="ECO:0007669"/>
    <property type="project" value="UniProtKB-KW"/>
</dbReference>
<dbReference type="PRINTS" id="PR00313">
    <property type="entry name" value="CABNDNGRPT"/>
</dbReference>
<dbReference type="InterPro" id="IPR011049">
    <property type="entry name" value="Serralysin-like_metalloprot_C"/>
</dbReference>
<dbReference type="PRINTS" id="PR01488">
    <property type="entry name" value="RTXTOXINA"/>
</dbReference>
<dbReference type="InterPro" id="IPR018511">
    <property type="entry name" value="Hemolysin-typ_Ca-bd_CS"/>
</dbReference>
<keyword evidence="7" id="KW-0472">Membrane</keyword>
<gene>
    <name evidence="9" type="ORF">SAMN04488011_101833</name>
</gene>
<evidence type="ECO:0000256" key="6">
    <source>
        <dbReference type="ARBA" id="ARBA00023026"/>
    </source>
</evidence>
<dbReference type="InterPro" id="IPR019960">
    <property type="entry name" value="T1SS_VCA0849"/>
</dbReference>
<dbReference type="EMBL" id="FOCM01000001">
    <property type="protein sequence ID" value="SEM89089.1"/>
    <property type="molecule type" value="Genomic_DNA"/>
</dbReference>
<evidence type="ECO:0000256" key="1">
    <source>
        <dbReference type="ARBA" id="ARBA00004370"/>
    </source>
</evidence>
<dbReference type="Pfam" id="PF06594">
    <property type="entry name" value="HCBP_related"/>
    <property type="match status" value="1"/>
</dbReference>
<dbReference type="AlphaFoldDB" id="A0A1H8C2L0"/>
<dbReference type="GO" id="GO:0005509">
    <property type="term" value="F:calcium ion binding"/>
    <property type="evidence" value="ECO:0007669"/>
    <property type="project" value="InterPro"/>
</dbReference>
<keyword evidence="4" id="KW-0800">Toxin</keyword>
<dbReference type="GO" id="GO:0016020">
    <property type="term" value="C:membrane"/>
    <property type="evidence" value="ECO:0007669"/>
    <property type="project" value="UniProtKB-SubCell"/>
</dbReference>
<evidence type="ECO:0000256" key="4">
    <source>
        <dbReference type="ARBA" id="ARBA00022656"/>
    </source>
</evidence>
<dbReference type="Gene3D" id="2.150.10.10">
    <property type="entry name" value="Serralysin-like metalloprotease, C-terminal"/>
    <property type="match status" value="5"/>
</dbReference>
<evidence type="ECO:0000256" key="2">
    <source>
        <dbReference type="ARBA" id="ARBA00004613"/>
    </source>
</evidence>
<dbReference type="GO" id="GO:0005576">
    <property type="term" value="C:extracellular region"/>
    <property type="evidence" value="ECO:0007669"/>
    <property type="project" value="UniProtKB-SubCell"/>
</dbReference>
<evidence type="ECO:0000313" key="10">
    <source>
        <dbReference type="Proteomes" id="UP000199372"/>
    </source>
</evidence>
<keyword evidence="10" id="KW-1185">Reference proteome</keyword>
<organism evidence="9 10">
    <name type="scientific">Palleronia pelagia</name>
    <dbReference type="NCBI Taxonomy" id="387096"/>
    <lineage>
        <taxon>Bacteria</taxon>
        <taxon>Pseudomonadati</taxon>
        <taxon>Pseudomonadota</taxon>
        <taxon>Alphaproteobacteria</taxon>
        <taxon>Rhodobacterales</taxon>
        <taxon>Roseobacteraceae</taxon>
        <taxon>Palleronia</taxon>
    </lineage>
</organism>
<dbReference type="Pfam" id="PF00353">
    <property type="entry name" value="HemolysinCabind"/>
    <property type="match status" value="6"/>
</dbReference>
<dbReference type="PROSITE" id="PS00330">
    <property type="entry name" value="HEMOLYSIN_CALCIUM"/>
    <property type="match status" value="5"/>
</dbReference>
<feature type="domain" description="Haemolysin-type calcium binding-related" evidence="8">
    <location>
        <begin position="373"/>
        <end position="411"/>
    </location>
</feature>
<accession>A0A1H8C2L0</accession>
<dbReference type="PANTHER" id="PTHR38340">
    <property type="entry name" value="S-LAYER PROTEIN"/>
    <property type="match status" value="1"/>
</dbReference>
<protein>
    <submittedName>
        <fullName evidence="9">Type I secretion C-terminal target domain (VC_A0849 subclass)</fullName>
    </submittedName>
</protein>
<evidence type="ECO:0000256" key="7">
    <source>
        <dbReference type="ARBA" id="ARBA00023136"/>
    </source>
</evidence>
<name>A0A1H8C2L0_9RHOB</name>
<evidence type="ECO:0000256" key="5">
    <source>
        <dbReference type="ARBA" id="ARBA00022737"/>
    </source>
</evidence>
<dbReference type="Proteomes" id="UP000199372">
    <property type="component" value="Unassembled WGS sequence"/>
</dbReference>
<dbReference type="InterPro" id="IPR003995">
    <property type="entry name" value="RTX_toxin_determinant-A"/>
</dbReference>
<evidence type="ECO:0000259" key="8">
    <source>
        <dbReference type="Pfam" id="PF06594"/>
    </source>
</evidence>
<evidence type="ECO:0000256" key="3">
    <source>
        <dbReference type="ARBA" id="ARBA00022525"/>
    </source>
</evidence>
<keyword evidence="6" id="KW-0843">Virulence</keyword>
<proteinExistence type="predicted"/>
<dbReference type="PANTHER" id="PTHR38340:SF1">
    <property type="entry name" value="S-LAYER PROTEIN"/>
    <property type="match status" value="1"/>
</dbReference>
<dbReference type="InterPro" id="IPR001343">
    <property type="entry name" value="Hemolysn_Ca-bd"/>
</dbReference>
<reference evidence="10" key="1">
    <citation type="submission" date="2016-10" db="EMBL/GenBank/DDBJ databases">
        <authorList>
            <person name="Varghese N."/>
            <person name="Submissions S."/>
        </authorList>
    </citation>
    <scope>NUCLEOTIDE SEQUENCE [LARGE SCALE GENOMIC DNA]</scope>
    <source>
        <strain evidence="10">DSM 26893</strain>
    </source>
</reference>
<keyword evidence="3" id="KW-0964">Secreted</keyword>
<evidence type="ECO:0000313" key="9">
    <source>
        <dbReference type="EMBL" id="SEM89089.1"/>
    </source>
</evidence>
<dbReference type="NCBIfam" id="TIGR03661">
    <property type="entry name" value="T1SS_VCA0849"/>
    <property type="match status" value="1"/>
</dbReference>
<keyword evidence="5" id="KW-0677">Repeat</keyword>
<comment type="subcellular location">
    <subcellularLocation>
        <location evidence="1">Membrane</location>
    </subcellularLocation>
    <subcellularLocation>
        <location evidence="2">Secreted</location>
    </subcellularLocation>
</comment>
<dbReference type="SUPFAM" id="SSF51120">
    <property type="entry name" value="beta-Roll"/>
    <property type="match status" value="4"/>
</dbReference>